<sequence length="46" mass="4806">MNMTQLRLERPLAAAFGAIDPGSLAVLWNSISFLGLAASMLLALGC</sequence>
<dbReference type="EMBL" id="CADCUX010000266">
    <property type="protein sequence ID" value="CAA9406175.1"/>
    <property type="molecule type" value="Genomic_DNA"/>
</dbReference>
<protein>
    <submittedName>
        <fullName evidence="2">Uncharacterized protein</fullName>
    </submittedName>
</protein>
<keyword evidence="1" id="KW-0812">Transmembrane</keyword>
<organism evidence="2">
    <name type="scientific">uncultured Ramlibacter sp</name>
    <dbReference type="NCBI Taxonomy" id="260755"/>
    <lineage>
        <taxon>Bacteria</taxon>
        <taxon>Pseudomonadati</taxon>
        <taxon>Pseudomonadota</taxon>
        <taxon>Betaproteobacteria</taxon>
        <taxon>Burkholderiales</taxon>
        <taxon>Comamonadaceae</taxon>
        <taxon>Ramlibacter</taxon>
        <taxon>environmental samples</taxon>
    </lineage>
</organism>
<accession>A0A6J4P4N6</accession>
<keyword evidence="1" id="KW-0472">Membrane</keyword>
<feature type="transmembrane region" description="Helical" evidence="1">
    <location>
        <begin position="26"/>
        <end position="44"/>
    </location>
</feature>
<name>A0A6J4P4N6_9BURK</name>
<keyword evidence="1" id="KW-1133">Transmembrane helix</keyword>
<evidence type="ECO:0000256" key="1">
    <source>
        <dbReference type="SAM" id="Phobius"/>
    </source>
</evidence>
<evidence type="ECO:0000313" key="2">
    <source>
        <dbReference type="EMBL" id="CAA9406175.1"/>
    </source>
</evidence>
<gene>
    <name evidence="2" type="ORF">AVDCRST_MAG51-1159</name>
</gene>
<reference evidence="2" key="1">
    <citation type="submission" date="2020-02" db="EMBL/GenBank/DDBJ databases">
        <authorList>
            <person name="Meier V. D."/>
        </authorList>
    </citation>
    <scope>NUCLEOTIDE SEQUENCE</scope>
    <source>
        <strain evidence="2">AVDCRST_MAG51</strain>
    </source>
</reference>
<dbReference type="AlphaFoldDB" id="A0A6J4P4N6"/>
<proteinExistence type="predicted"/>